<gene>
    <name evidence="1" type="ORF">JF537_10680</name>
</gene>
<proteinExistence type="predicted"/>
<evidence type="ECO:0000313" key="1">
    <source>
        <dbReference type="EMBL" id="MBN8252041.1"/>
    </source>
</evidence>
<organism evidence="1 2">
    <name type="scientific">Priestia flexa</name>
    <dbReference type="NCBI Taxonomy" id="86664"/>
    <lineage>
        <taxon>Bacteria</taxon>
        <taxon>Bacillati</taxon>
        <taxon>Bacillota</taxon>
        <taxon>Bacilli</taxon>
        <taxon>Bacillales</taxon>
        <taxon>Bacillaceae</taxon>
        <taxon>Priestia</taxon>
    </lineage>
</organism>
<dbReference type="EMBL" id="JAEMWV010000005">
    <property type="protein sequence ID" value="MBN8252041.1"/>
    <property type="molecule type" value="Genomic_DNA"/>
</dbReference>
<dbReference type="Pfam" id="PF24585">
    <property type="entry name" value="YunG"/>
    <property type="match status" value="1"/>
</dbReference>
<comment type="caution">
    <text evidence="1">The sequence shown here is derived from an EMBL/GenBank/DDBJ whole genome shotgun (WGS) entry which is preliminary data.</text>
</comment>
<protein>
    <recommendedName>
        <fullName evidence="3">YunG</fullName>
    </recommendedName>
</protein>
<dbReference type="AlphaFoldDB" id="A0A8I1MFR0"/>
<dbReference type="InterPro" id="IPR056238">
    <property type="entry name" value="YunG-like"/>
</dbReference>
<dbReference type="Proteomes" id="UP000664578">
    <property type="component" value="Unassembled WGS sequence"/>
</dbReference>
<sequence length="118" mass="13540">MNELNIDIASLFSVFTRAWSLHSSSKWTKENPAKGQCGVTSLVIHDLFGGDIVKTPAAEGWHFYNRINDEYYDLTASQFNQPISYQHIPSSRSEAFQDTNAQQYVYLKEQVKINLLHK</sequence>
<evidence type="ECO:0000313" key="2">
    <source>
        <dbReference type="Proteomes" id="UP000664578"/>
    </source>
</evidence>
<evidence type="ECO:0008006" key="3">
    <source>
        <dbReference type="Google" id="ProtNLM"/>
    </source>
</evidence>
<name>A0A8I1MFR0_9BACI</name>
<reference evidence="1" key="1">
    <citation type="submission" date="2020-12" db="EMBL/GenBank/DDBJ databases">
        <title>PHA producing bacteria isolated from mangrove.</title>
        <authorList>
            <person name="Zheng W."/>
            <person name="Yu S."/>
            <person name="Huang Y."/>
        </authorList>
    </citation>
    <scope>NUCLEOTIDE SEQUENCE</scope>
    <source>
        <strain evidence="1">GN22-4</strain>
    </source>
</reference>
<dbReference type="RefSeq" id="WP_061785125.1">
    <property type="nucleotide sequence ID" value="NZ_CP120590.2"/>
</dbReference>
<accession>A0A8I1MFR0</accession>